<evidence type="ECO:0000256" key="1">
    <source>
        <dbReference type="SAM" id="SignalP"/>
    </source>
</evidence>
<evidence type="ECO:0000313" key="3">
    <source>
        <dbReference type="EMBL" id="AVI51846.1"/>
    </source>
</evidence>
<dbReference type="AlphaFoldDB" id="A0A2S0HZ14"/>
<dbReference type="KEGG" id="aue:C5O00_12025"/>
<keyword evidence="4" id="KW-1185">Reference proteome</keyword>
<dbReference type="Pfam" id="PF13568">
    <property type="entry name" value="OMP_b-brl_2"/>
    <property type="match status" value="1"/>
</dbReference>
<evidence type="ECO:0000259" key="2">
    <source>
        <dbReference type="Pfam" id="PF13568"/>
    </source>
</evidence>
<sequence>MKKLILLVVLVLAGTSLNAQGFNWGATAGVNLSNVGGDDAQDPEVRTGLNIGVVGDLSISEDFGIQPEIRYSMRGWKEGEIKIKVDYIDIPIAADYEIIDGLSLQGGPLFGFVISDEVEVDGENQGSIEGLETFNFGALIGAQYEFGNGLYLQARYDMGFIDLFDNFDAKPCNLSFNLGYMFDFNGGDSE</sequence>
<reference evidence="3 4" key="1">
    <citation type="submission" date="2018-02" db="EMBL/GenBank/DDBJ databases">
        <title>Genomic analysis of the strain RR4-38 isolated from a seawater recirculating aquaculture system.</title>
        <authorList>
            <person name="Kim Y.-S."/>
            <person name="Jang Y.H."/>
            <person name="Kim K.-H."/>
        </authorList>
    </citation>
    <scope>NUCLEOTIDE SEQUENCE [LARGE SCALE GENOMIC DNA]</scope>
    <source>
        <strain evidence="3 4">RR4-38</strain>
    </source>
</reference>
<dbReference type="EMBL" id="CP027062">
    <property type="protein sequence ID" value="AVI51846.1"/>
    <property type="molecule type" value="Genomic_DNA"/>
</dbReference>
<feature type="domain" description="Outer membrane protein beta-barrel" evidence="2">
    <location>
        <begin position="19"/>
        <end position="165"/>
    </location>
</feature>
<organism evidence="3 4">
    <name type="scientific">Pukyongia salina</name>
    <dbReference type="NCBI Taxonomy" id="2094025"/>
    <lineage>
        <taxon>Bacteria</taxon>
        <taxon>Pseudomonadati</taxon>
        <taxon>Bacteroidota</taxon>
        <taxon>Flavobacteriia</taxon>
        <taxon>Flavobacteriales</taxon>
        <taxon>Flavobacteriaceae</taxon>
        <taxon>Pukyongia</taxon>
    </lineage>
</organism>
<dbReference type="InterPro" id="IPR025665">
    <property type="entry name" value="Beta-barrel_OMP_2"/>
</dbReference>
<gene>
    <name evidence="3" type="ORF">C5O00_12025</name>
</gene>
<feature type="chain" id="PRO_5015732757" description="Outer membrane protein beta-barrel domain-containing protein" evidence="1">
    <location>
        <begin position="22"/>
        <end position="190"/>
    </location>
</feature>
<dbReference type="RefSeq" id="WP_105217086.1">
    <property type="nucleotide sequence ID" value="NZ_CP027062.1"/>
</dbReference>
<name>A0A2S0HZ14_9FLAO</name>
<dbReference type="OrthoDB" id="947434at2"/>
<dbReference type="Proteomes" id="UP000238442">
    <property type="component" value="Chromosome"/>
</dbReference>
<evidence type="ECO:0000313" key="4">
    <source>
        <dbReference type="Proteomes" id="UP000238442"/>
    </source>
</evidence>
<keyword evidence="1" id="KW-0732">Signal</keyword>
<protein>
    <recommendedName>
        <fullName evidence="2">Outer membrane protein beta-barrel domain-containing protein</fullName>
    </recommendedName>
</protein>
<proteinExistence type="predicted"/>
<accession>A0A2S0HZ14</accession>
<feature type="signal peptide" evidence="1">
    <location>
        <begin position="1"/>
        <end position="21"/>
    </location>
</feature>